<dbReference type="PATRIC" id="fig|55802.8.peg.2358"/>
<dbReference type="GeneID" id="26137591"/>
<dbReference type="RefSeq" id="WP_056934693.1">
    <property type="nucleotide sequence ID" value="NZ_CP013050.1"/>
</dbReference>
<protein>
    <submittedName>
        <fullName evidence="1">Uncharacterized protein</fullName>
    </submittedName>
</protein>
<dbReference type="AlphaFoldDB" id="A0A0S1XEL6"/>
<organism evidence="1 2">
    <name type="scientific">Thermococcus barophilus</name>
    <dbReference type="NCBI Taxonomy" id="55802"/>
    <lineage>
        <taxon>Archaea</taxon>
        <taxon>Methanobacteriati</taxon>
        <taxon>Methanobacteriota</taxon>
        <taxon>Thermococci</taxon>
        <taxon>Thermococcales</taxon>
        <taxon>Thermococcaceae</taxon>
        <taxon>Thermococcus</taxon>
    </lineage>
</organism>
<reference evidence="1 2" key="1">
    <citation type="journal article" date="2016" name="Genome Announc.">
        <title>Complete genome sequence of the hyperthermophilic and piezophilic archaeon Thermococcus barophilus Ch5, capable of growth at the expense of hydrogenogenesis from carbon monoxide and formate.</title>
        <authorList>
            <person name="Oger P."/>
            <person name="Sokolova T.G."/>
            <person name="Kozhevnikova D.A."/>
            <person name="Taranov E.A."/>
            <person name="Vannier P."/>
            <person name="Lee H.S."/>
            <person name="Kwon K.K."/>
            <person name="Kang S.G."/>
            <person name="Lee J.H."/>
            <person name="Bonch-Osmolovskaya E.A."/>
            <person name="Lebedinsky A.V."/>
        </authorList>
    </citation>
    <scope>NUCLEOTIDE SEQUENCE [LARGE SCALE GENOMIC DNA]</scope>
    <source>
        <strain evidence="2">Ch5</strain>
    </source>
</reference>
<name>A0A0S1XEL6_THEBA</name>
<dbReference type="EMBL" id="CP013050">
    <property type="protein sequence ID" value="ALM76271.1"/>
    <property type="molecule type" value="Genomic_DNA"/>
</dbReference>
<gene>
    <name evidence="1" type="ORF">TBCH5v1_2378</name>
</gene>
<proteinExistence type="predicted"/>
<sequence length="99" mass="11335">MVDVYDVDVGKVREVVPKIREYGLIDAEVENRASLIDDTLNTLEDRLEYILNKLDDNEPTEAKLVVKDNSGILIIKIEDIISIRLTVKDHEKLMRDLLG</sequence>
<evidence type="ECO:0000313" key="1">
    <source>
        <dbReference type="EMBL" id="ALM76271.1"/>
    </source>
</evidence>
<evidence type="ECO:0000313" key="2">
    <source>
        <dbReference type="Proteomes" id="UP000066042"/>
    </source>
</evidence>
<dbReference type="Proteomes" id="UP000066042">
    <property type="component" value="Chromosome"/>
</dbReference>
<accession>A0A0S1XEL6</accession>